<dbReference type="PANTHER" id="PTHR23502">
    <property type="entry name" value="MAJOR FACILITATOR SUPERFAMILY"/>
    <property type="match status" value="1"/>
</dbReference>
<dbReference type="InterPro" id="IPR011701">
    <property type="entry name" value="MFS"/>
</dbReference>
<comment type="caution">
    <text evidence="8">The sequence shown here is derived from an EMBL/GenBank/DDBJ whole genome shotgun (WGS) entry which is preliminary data.</text>
</comment>
<gene>
    <name evidence="8" type="ORF">PG986_005357</name>
</gene>
<accession>A0ABR1QHA6</accession>
<feature type="transmembrane region" description="Helical" evidence="6">
    <location>
        <begin position="222"/>
        <end position="243"/>
    </location>
</feature>
<sequence length="663" mass="71675">MAQPRLTEPSPGQSDNSEVTDFANPDANTKARSSGSIEKKRSRKDDVDDGDGSTTYASVSSSSLSVNPIPSSASRVPTRGSEPPLSRVVSEVYDGIESRHDVEISGDGDGGGGAPLEEEKTRASTALNPNDPHLVTWTGRDDPANPKNWAYPKKWRAVFIVSCFTLMSPLSSSLVAPSLGVIGQELDVPPGTQQALILSIFILAYAIGPLVWGPLSELFGRIVVLQTTNLLYLCFNLGCGLARTKAQLIIFRLLAGLGGSAPLAIGGGVLADLFTAEQRGKAMSIYSLMPLLGPAIGPIGTTTPAPSLITNLSLDVVTWLIPISCRDISIAGAFITENTTWRWSFWATTIADAVIQLLGLFFLRETYAPVLLKWKRQRLVKETGNTELHTPYDDPDRTVARTLRTAVARPFRLLATQVIIQVLALYMMYLYGLMYIVLVSFPSLFSGPVSEGGYGESLGIGGLNYISLGLGFFLGAQVCAPLQDRIYAALKRRSARNGGSGVGRPEYRVPMMVPGAILIPVGLFIYGWTAEYKTHWIGPNIGACLFCIGTIIGFQCVQGFLVDTYTRYAASAVGAATVMRSLAGFGFPLFASDLYDRLGLGWGNSLLAFLGIVIGWPSPVLLWYYGETLRKREPVRGRGALSERIHVDDKAREKRSRLCMCLA</sequence>
<feature type="domain" description="Major facilitator superfamily (MFS) profile" evidence="7">
    <location>
        <begin position="157"/>
        <end position="629"/>
    </location>
</feature>
<dbReference type="InterPro" id="IPR036259">
    <property type="entry name" value="MFS_trans_sf"/>
</dbReference>
<dbReference type="PANTHER" id="PTHR23502:SF60">
    <property type="entry name" value="MAJOR FACILITATOR SUPERFAMILY (MFS) PROFILE DOMAIN-CONTAINING PROTEIN-RELATED"/>
    <property type="match status" value="1"/>
</dbReference>
<evidence type="ECO:0000256" key="2">
    <source>
        <dbReference type="ARBA" id="ARBA00022692"/>
    </source>
</evidence>
<dbReference type="SUPFAM" id="SSF103473">
    <property type="entry name" value="MFS general substrate transporter"/>
    <property type="match status" value="1"/>
</dbReference>
<feature type="transmembrane region" description="Helical" evidence="6">
    <location>
        <begin position="418"/>
        <end position="445"/>
    </location>
</feature>
<name>A0ABR1QHA6_9PEZI</name>
<dbReference type="Proteomes" id="UP001391051">
    <property type="component" value="Unassembled WGS sequence"/>
</dbReference>
<feature type="compositionally biased region" description="Basic and acidic residues" evidence="5">
    <location>
        <begin position="37"/>
        <end position="46"/>
    </location>
</feature>
<feature type="compositionally biased region" description="Polar residues" evidence="5">
    <location>
        <begin position="26"/>
        <end position="36"/>
    </location>
</feature>
<evidence type="ECO:0000256" key="4">
    <source>
        <dbReference type="ARBA" id="ARBA00023136"/>
    </source>
</evidence>
<keyword evidence="3 6" id="KW-1133">Transmembrane helix</keyword>
<feature type="region of interest" description="Disordered" evidence="5">
    <location>
        <begin position="1"/>
        <end position="86"/>
    </location>
</feature>
<feature type="transmembrane region" description="Helical" evidence="6">
    <location>
        <begin position="283"/>
        <end position="301"/>
    </location>
</feature>
<feature type="transmembrane region" description="Helical" evidence="6">
    <location>
        <begin position="249"/>
        <end position="271"/>
    </location>
</feature>
<proteinExistence type="predicted"/>
<reference evidence="8 9" key="1">
    <citation type="submission" date="2023-01" db="EMBL/GenBank/DDBJ databases">
        <title>Analysis of 21 Apiospora genomes using comparative genomics revels a genus with tremendous synthesis potential of carbohydrate active enzymes and secondary metabolites.</title>
        <authorList>
            <person name="Sorensen T."/>
        </authorList>
    </citation>
    <scope>NUCLEOTIDE SEQUENCE [LARGE SCALE GENOMIC DNA]</scope>
    <source>
        <strain evidence="8 9">CBS 24483</strain>
    </source>
</reference>
<feature type="transmembrane region" description="Helical" evidence="6">
    <location>
        <begin position="509"/>
        <end position="528"/>
    </location>
</feature>
<keyword evidence="9" id="KW-1185">Reference proteome</keyword>
<feature type="transmembrane region" description="Helical" evidence="6">
    <location>
        <begin position="343"/>
        <end position="363"/>
    </location>
</feature>
<feature type="transmembrane region" description="Helical" evidence="6">
    <location>
        <begin position="196"/>
        <end position="215"/>
    </location>
</feature>
<dbReference type="EMBL" id="JAQQWE010000004">
    <property type="protein sequence ID" value="KAK7956135.1"/>
    <property type="molecule type" value="Genomic_DNA"/>
</dbReference>
<evidence type="ECO:0000313" key="8">
    <source>
        <dbReference type="EMBL" id="KAK7956135.1"/>
    </source>
</evidence>
<organism evidence="8 9">
    <name type="scientific">Apiospora aurea</name>
    <dbReference type="NCBI Taxonomy" id="335848"/>
    <lineage>
        <taxon>Eukaryota</taxon>
        <taxon>Fungi</taxon>
        <taxon>Dikarya</taxon>
        <taxon>Ascomycota</taxon>
        <taxon>Pezizomycotina</taxon>
        <taxon>Sordariomycetes</taxon>
        <taxon>Xylariomycetidae</taxon>
        <taxon>Amphisphaeriales</taxon>
        <taxon>Apiosporaceae</taxon>
        <taxon>Apiospora</taxon>
    </lineage>
</organism>
<feature type="transmembrane region" description="Helical" evidence="6">
    <location>
        <begin position="157"/>
        <end position="176"/>
    </location>
</feature>
<feature type="compositionally biased region" description="Low complexity" evidence="5">
    <location>
        <begin position="53"/>
        <end position="74"/>
    </location>
</feature>
<dbReference type="Pfam" id="PF07690">
    <property type="entry name" value="MFS_1"/>
    <property type="match status" value="2"/>
</dbReference>
<keyword evidence="2 6" id="KW-0812">Transmembrane</keyword>
<keyword evidence="4 6" id="KW-0472">Membrane</keyword>
<comment type="subcellular location">
    <subcellularLocation>
        <location evidence="1">Membrane</location>
        <topology evidence="1">Multi-pass membrane protein</topology>
    </subcellularLocation>
</comment>
<feature type="transmembrane region" description="Helical" evidence="6">
    <location>
        <begin position="465"/>
        <end position="488"/>
    </location>
</feature>
<feature type="transmembrane region" description="Helical" evidence="6">
    <location>
        <begin position="540"/>
        <end position="561"/>
    </location>
</feature>
<evidence type="ECO:0000256" key="1">
    <source>
        <dbReference type="ARBA" id="ARBA00004141"/>
    </source>
</evidence>
<evidence type="ECO:0000313" key="9">
    <source>
        <dbReference type="Proteomes" id="UP001391051"/>
    </source>
</evidence>
<dbReference type="Gene3D" id="1.20.1250.20">
    <property type="entry name" value="MFS general substrate transporter like domains"/>
    <property type="match status" value="1"/>
</dbReference>
<feature type="region of interest" description="Disordered" evidence="5">
    <location>
        <begin position="98"/>
        <end position="139"/>
    </location>
</feature>
<feature type="compositionally biased region" description="Polar residues" evidence="5">
    <location>
        <begin position="10"/>
        <end position="19"/>
    </location>
</feature>
<evidence type="ECO:0000256" key="3">
    <source>
        <dbReference type="ARBA" id="ARBA00022989"/>
    </source>
</evidence>
<feature type="transmembrane region" description="Helical" evidence="6">
    <location>
        <begin position="568"/>
        <end position="590"/>
    </location>
</feature>
<dbReference type="CDD" id="cd17323">
    <property type="entry name" value="MFS_Tpo1_MDR_like"/>
    <property type="match status" value="1"/>
</dbReference>
<protein>
    <submittedName>
        <fullName evidence="8">MFS general substrate transporter</fullName>
    </submittedName>
</protein>
<dbReference type="InterPro" id="IPR020846">
    <property type="entry name" value="MFS_dom"/>
</dbReference>
<dbReference type="GeneID" id="92074641"/>
<dbReference type="PROSITE" id="PS50850">
    <property type="entry name" value="MFS"/>
    <property type="match status" value="1"/>
</dbReference>
<evidence type="ECO:0000259" key="7">
    <source>
        <dbReference type="PROSITE" id="PS50850"/>
    </source>
</evidence>
<evidence type="ECO:0000256" key="6">
    <source>
        <dbReference type="SAM" id="Phobius"/>
    </source>
</evidence>
<dbReference type="RefSeq" id="XP_066701441.1">
    <property type="nucleotide sequence ID" value="XM_066841579.1"/>
</dbReference>
<feature type="transmembrane region" description="Helical" evidence="6">
    <location>
        <begin position="602"/>
        <end position="626"/>
    </location>
</feature>
<evidence type="ECO:0000256" key="5">
    <source>
        <dbReference type="SAM" id="MobiDB-lite"/>
    </source>
</evidence>